<dbReference type="InterPro" id="IPR027558">
    <property type="entry name" value="Pre_pil_HX9DG_C"/>
</dbReference>
<accession>A0A518DBA3</accession>
<dbReference type="InterPro" id="IPR011453">
    <property type="entry name" value="DUF1559"/>
</dbReference>
<gene>
    <name evidence="2" type="ORF">Pla175_21460</name>
</gene>
<dbReference type="PANTHER" id="PTHR30093">
    <property type="entry name" value="GENERAL SECRETION PATHWAY PROTEIN G"/>
    <property type="match status" value="1"/>
</dbReference>
<reference evidence="2 3" key="1">
    <citation type="submission" date="2019-02" db="EMBL/GenBank/DDBJ databases">
        <title>Deep-cultivation of Planctomycetes and their phenomic and genomic characterization uncovers novel biology.</title>
        <authorList>
            <person name="Wiegand S."/>
            <person name="Jogler M."/>
            <person name="Boedeker C."/>
            <person name="Pinto D."/>
            <person name="Vollmers J."/>
            <person name="Rivas-Marin E."/>
            <person name="Kohn T."/>
            <person name="Peeters S.H."/>
            <person name="Heuer A."/>
            <person name="Rast P."/>
            <person name="Oberbeckmann S."/>
            <person name="Bunk B."/>
            <person name="Jeske O."/>
            <person name="Meyerdierks A."/>
            <person name="Storesund J.E."/>
            <person name="Kallscheuer N."/>
            <person name="Luecker S."/>
            <person name="Lage O.M."/>
            <person name="Pohl T."/>
            <person name="Merkel B.J."/>
            <person name="Hornburger P."/>
            <person name="Mueller R.-W."/>
            <person name="Bruemmer F."/>
            <person name="Labrenz M."/>
            <person name="Spormann A.M."/>
            <person name="Op den Camp H."/>
            <person name="Overmann J."/>
            <person name="Amann R."/>
            <person name="Jetten M.S.M."/>
            <person name="Mascher T."/>
            <person name="Medema M.H."/>
            <person name="Devos D.P."/>
            <person name="Kaster A.-K."/>
            <person name="Ovreas L."/>
            <person name="Rohde M."/>
            <person name="Galperin M.Y."/>
            <person name="Jogler C."/>
        </authorList>
    </citation>
    <scope>NUCLEOTIDE SEQUENCE [LARGE SCALE GENOMIC DNA]</scope>
    <source>
        <strain evidence="2 3">Pla175</strain>
    </source>
</reference>
<sequence>MHTPRRESIHQVVNGYSRNNCPGSTFYGRCLNNTEIKYLGDGVFFYANRVELREITDGTSATMLAGETVHSDNEYQFNTWAWTNRYTSSVRTTTAPLNYPVNLTSGFVMWANNNTGTNGAFGSSHPGGAFFVFADGHVPFISEQIDQDLYEALSTRAGGEVIADSGI</sequence>
<dbReference type="Pfam" id="PF07596">
    <property type="entry name" value="SBP_bac_10"/>
    <property type="match status" value="1"/>
</dbReference>
<feature type="domain" description="DUF1559" evidence="1">
    <location>
        <begin position="10"/>
        <end position="147"/>
    </location>
</feature>
<dbReference type="NCBIfam" id="TIGR04294">
    <property type="entry name" value="pre_pil_HX9DG"/>
    <property type="match status" value="1"/>
</dbReference>
<evidence type="ECO:0000259" key="1">
    <source>
        <dbReference type="Pfam" id="PF07596"/>
    </source>
</evidence>
<dbReference type="PANTHER" id="PTHR30093:SF2">
    <property type="entry name" value="TYPE II SECRETION SYSTEM PROTEIN H"/>
    <property type="match status" value="1"/>
</dbReference>
<evidence type="ECO:0000313" key="2">
    <source>
        <dbReference type="EMBL" id="QDU88764.1"/>
    </source>
</evidence>
<organism evidence="2 3">
    <name type="scientific">Pirellulimonas nuda</name>
    <dbReference type="NCBI Taxonomy" id="2528009"/>
    <lineage>
        <taxon>Bacteria</taxon>
        <taxon>Pseudomonadati</taxon>
        <taxon>Planctomycetota</taxon>
        <taxon>Planctomycetia</taxon>
        <taxon>Pirellulales</taxon>
        <taxon>Lacipirellulaceae</taxon>
        <taxon>Pirellulimonas</taxon>
    </lineage>
</organism>
<dbReference type="Proteomes" id="UP000317429">
    <property type="component" value="Chromosome"/>
</dbReference>
<dbReference type="KEGG" id="pnd:Pla175_21460"/>
<dbReference type="EMBL" id="CP036291">
    <property type="protein sequence ID" value="QDU88764.1"/>
    <property type="molecule type" value="Genomic_DNA"/>
</dbReference>
<dbReference type="OrthoDB" id="282726at2"/>
<name>A0A518DBA3_9BACT</name>
<dbReference type="AlphaFoldDB" id="A0A518DBA3"/>
<keyword evidence="3" id="KW-1185">Reference proteome</keyword>
<protein>
    <recommendedName>
        <fullName evidence="1">DUF1559 domain-containing protein</fullName>
    </recommendedName>
</protein>
<evidence type="ECO:0000313" key="3">
    <source>
        <dbReference type="Proteomes" id="UP000317429"/>
    </source>
</evidence>
<proteinExistence type="predicted"/>